<dbReference type="Pfam" id="PF01555">
    <property type="entry name" value="N6_N4_Mtase"/>
    <property type="match status" value="1"/>
</dbReference>
<dbReference type="SUPFAM" id="SSF53335">
    <property type="entry name" value="S-adenosyl-L-methionine-dependent methyltransferases"/>
    <property type="match status" value="1"/>
</dbReference>
<reference evidence="7" key="1">
    <citation type="journal article" date="2019" name="Int. J. Syst. Evol. Microbiol.">
        <title>The Global Catalogue of Microorganisms (GCM) 10K type strain sequencing project: providing services to taxonomists for standard genome sequencing and annotation.</title>
        <authorList>
            <consortium name="The Broad Institute Genomics Platform"/>
            <consortium name="The Broad Institute Genome Sequencing Center for Infectious Disease"/>
            <person name="Wu L."/>
            <person name="Ma J."/>
        </authorList>
    </citation>
    <scope>NUCLEOTIDE SEQUENCE [LARGE SCALE GENOMIC DNA]</scope>
    <source>
        <strain evidence="7">CCUG 56042</strain>
    </source>
</reference>
<comment type="caution">
    <text evidence="6">The sequence shown here is derived from an EMBL/GenBank/DDBJ whole genome shotgun (WGS) entry which is preliminary data.</text>
</comment>
<evidence type="ECO:0000313" key="7">
    <source>
        <dbReference type="Proteomes" id="UP001596103"/>
    </source>
</evidence>
<sequence>MKKTDQTAISTYKSARGVKDWLARTRATASGAIFEGRCEDLLKGLPDGCIDLVVSSPPYCMGKEYENRRDNIENFIANHEKILPEVCRVLKPGGSLCWQVGFHVLDGISTPLDFLVYDVMRDIKEMKLRNRIAWTFGHGLHCQTRFSGRYETILWYTKGEGYEFDLDAVRVPQRYPGKRHSAGPKKGQPSGNPAGKNPSDVWDIPNVNANHLEKTEHPCQFPVGLVQRLVRALSKEGGVVLDPFCGVASAGVAALVEKRHFIGAELSPEYVKVGVERLRSTIKGKIRFRPADRAIPEPSPTSIVGRRPPGFATNISVEDSLESAFISAD</sequence>
<organism evidence="6 7">
    <name type="scientific">Paraburkholderia denitrificans</name>
    <dbReference type="NCBI Taxonomy" id="694025"/>
    <lineage>
        <taxon>Bacteria</taxon>
        <taxon>Pseudomonadati</taxon>
        <taxon>Pseudomonadota</taxon>
        <taxon>Betaproteobacteria</taxon>
        <taxon>Burkholderiales</taxon>
        <taxon>Burkholderiaceae</taxon>
        <taxon>Paraburkholderia</taxon>
    </lineage>
</organism>
<keyword evidence="7" id="KW-1185">Reference proteome</keyword>
<evidence type="ECO:0000256" key="1">
    <source>
        <dbReference type="ARBA" id="ARBA00022603"/>
    </source>
</evidence>
<comment type="similarity">
    <text evidence="3">Belongs to the N(4)/N(6)-methyltransferase family.</text>
</comment>
<dbReference type="Gene3D" id="3.40.50.150">
    <property type="entry name" value="Vaccinia Virus protein VP39"/>
    <property type="match status" value="1"/>
</dbReference>
<dbReference type="Proteomes" id="UP001596103">
    <property type="component" value="Unassembled WGS sequence"/>
</dbReference>
<evidence type="ECO:0000256" key="3">
    <source>
        <dbReference type="RuleBase" id="RU362026"/>
    </source>
</evidence>
<keyword evidence="1" id="KW-0489">Methyltransferase</keyword>
<dbReference type="EMBL" id="JBHSMP010000013">
    <property type="protein sequence ID" value="MFC5429454.1"/>
    <property type="molecule type" value="Genomic_DNA"/>
</dbReference>
<evidence type="ECO:0000313" key="6">
    <source>
        <dbReference type="EMBL" id="MFC5429454.1"/>
    </source>
</evidence>
<proteinExistence type="inferred from homology"/>
<evidence type="ECO:0000259" key="5">
    <source>
        <dbReference type="Pfam" id="PF01555"/>
    </source>
</evidence>
<protein>
    <recommendedName>
        <fullName evidence="3">Methyltransferase</fullName>
        <ecNumber evidence="3">2.1.1.-</ecNumber>
    </recommendedName>
</protein>
<dbReference type="InterPro" id="IPR002941">
    <property type="entry name" value="DNA_methylase_N4/N6"/>
</dbReference>
<gene>
    <name evidence="6" type="ORF">ACFPTO_11680</name>
</gene>
<dbReference type="PRINTS" id="PR00508">
    <property type="entry name" value="S21N4MTFRASE"/>
</dbReference>
<evidence type="ECO:0000256" key="2">
    <source>
        <dbReference type="ARBA" id="ARBA00022679"/>
    </source>
</evidence>
<feature type="region of interest" description="Disordered" evidence="4">
    <location>
        <begin position="175"/>
        <end position="201"/>
    </location>
</feature>
<feature type="domain" description="DNA methylase N-4/N-6" evidence="5">
    <location>
        <begin position="50"/>
        <end position="273"/>
    </location>
</feature>
<dbReference type="RefSeq" id="WP_377711511.1">
    <property type="nucleotide sequence ID" value="NZ_JBHSMP010000013.1"/>
</dbReference>
<dbReference type="InterPro" id="IPR029063">
    <property type="entry name" value="SAM-dependent_MTases_sf"/>
</dbReference>
<keyword evidence="2" id="KW-0808">Transferase</keyword>
<dbReference type="InterPro" id="IPR001091">
    <property type="entry name" value="RM_Methyltransferase"/>
</dbReference>
<accession>A0ABW0J8W7</accession>
<dbReference type="EC" id="2.1.1.-" evidence="3"/>
<evidence type="ECO:0000256" key="4">
    <source>
        <dbReference type="SAM" id="MobiDB-lite"/>
    </source>
</evidence>
<name>A0ABW0J8W7_9BURK</name>